<sequence>MKVFVSWSGELSKEIAEVLKKWIPCIIQSVEVFYSPEDIEKGDNWDATISSELSECNYGIICLTPENTMAPWINFEAGAIAKSLDSKVSALMINIKPSDIKGPLSRYQATRFEKQDFFQLLKSINSALDSPLELTILQNAFEAMWATLEAEANEIVEKYSKKNKGKVEVGENKEQNEPIEEVLQLLRKQSTILANPEMILPAEYMEHVFRRMNERNRELYFNNEEFVEELIHYINSVIIQMEMMPKNSAILSLLQLFNLEELISITIQNTRRKGYKQKYMAMRDLERRYVAVLNDKRGDITNRDVMSTTVIRKNNLEEEDR</sequence>
<organism evidence="2 3">
    <name type="scientific">Blautia obeum</name>
    <dbReference type="NCBI Taxonomy" id="40520"/>
    <lineage>
        <taxon>Bacteria</taxon>
        <taxon>Bacillati</taxon>
        <taxon>Bacillota</taxon>
        <taxon>Clostridia</taxon>
        <taxon>Lachnospirales</taxon>
        <taxon>Lachnospiraceae</taxon>
        <taxon>Blautia</taxon>
    </lineage>
</organism>
<protein>
    <submittedName>
        <fullName evidence="2">Toll/interleukin-1 receptor domain-containing protein</fullName>
    </submittedName>
</protein>
<dbReference type="RefSeq" id="WP_118049923.1">
    <property type="nucleotide sequence ID" value="NZ_CABJFK010000001.1"/>
</dbReference>
<accession>A0A414JBS8</accession>
<dbReference type="GO" id="GO:0007165">
    <property type="term" value="P:signal transduction"/>
    <property type="evidence" value="ECO:0007669"/>
    <property type="project" value="InterPro"/>
</dbReference>
<evidence type="ECO:0000313" key="2">
    <source>
        <dbReference type="EMBL" id="RHE41933.1"/>
    </source>
</evidence>
<dbReference type="Pfam" id="PF13676">
    <property type="entry name" value="TIR_2"/>
    <property type="match status" value="1"/>
</dbReference>
<comment type="caution">
    <text evidence="2">The sequence shown here is derived from an EMBL/GenBank/DDBJ whole genome shotgun (WGS) entry which is preliminary data.</text>
</comment>
<dbReference type="InterPro" id="IPR000157">
    <property type="entry name" value="TIR_dom"/>
</dbReference>
<feature type="domain" description="TIR" evidence="1">
    <location>
        <begin position="3"/>
        <end position="114"/>
    </location>
</feature>
<name>A0A414JBS8_9FIRM</name>
<dbReference type="Gene3D" id="3.40.50.10140">
    <property type="entry name" value="Toll/interleukin-1 receptor homology (TIR) domain"/>
    <property type="match status" value="1"/>
</dbReference>
<proteinExistence type="predicted"/>
<reference evidence="2 3" key="1">
    <citation type="submission" date="2018-08" db="EMBL/GenBank/DDBJ databases">
        <title>A genome reference for cultivated species of the human gut microbiota.</title>
        <authorList>
            <person name="Zou Y."/>
            <person name="Xue W."/>
            <person name="Luo G."/>
        </authorList>
    </citation>
    <scope>NUCLEOTIDE SEQUENCE [LARGE SCALE GENOMIC DNA]</scope>
    <source>
        <strain evidence="2 3">AM28-23</strain>
    </source>
</reference>
<dbReference type="InterPro" id="IPR035897">
    <property type="entry name" value="Toll_tir_struct_dom_sf"/>
</dbReference>
<evidence type="ECO:0000259" key="1">
    <source>
        <dbReference type="Pfam" id="PF13676"/>
    </source>
</evidence>
<dbReference type="AlphaFoldDB" id="A0A414JBS8"/>
<dbReference type="Proteomes" id="UP000283745">
    <property type="component" value="Unassembled WGS sequence"/>
</dbReference>
<keyword evidence="2" id="KW-0675">Receptor</keyword>
<gene>
    <name evidence="2" type="ORF">DW740_01105</name>
</gene>
<dbReference type="SUPFAM" id="SSF52200">
    <property type="entry name" value="Toll/Interleukin receptor TIR domain"/>
    <property type="match status" value="1"/>
</dbReference>
<dbReference type="EMBL" id="QSKF01000001">
    <property type="protein sequence ID" value="RHE41933.1"/>
    <property type="molecule type" value="Genomic_DNA"/>
</dbReference>
<evidence type="ECO:0000313" key="3">
    <source>
        <dbReference type="Proteomes" id="UP000283745"/>
    </source>
</evidence>